<evidence type="ECO:0000313" key="7">
    <source>
        <dbReference type="EMBL" id="SDX94151.1"/>
    </source>
</evidence>
<evidence type="ECO:0000256" key="1">
    <source>
        <dbReference type="ARBA" id="ARBA00004141"/>
    </source>
</evidence>
<dbReference type="InterPro" id="IPR037185">
    <property type="entry name" value="EmrE-like"/>
</dbReference>
<proteinExistence type="predicted"/>
<dbReference type="AlphaFoldDB" id="A0A1H3FT80"/>
<comment type="subcellular location">
    <subcellularLocation>
        <location evidence="1">Membrane</location>
        <topology evidence="1">Multi-pass membrane protein</topology>
    </subcellularLocation>
</comment>
<evidence type="ECO:0000256" key="3">
    <source>
        <dbReference type="ARBA" id="ARBA00022989"/>
    </source>
</evidence>
<feature type="domain" description="EamA" evidence="6">
    <location>
        <begin position="143"/>
        <end position="271"/>
    </location>
</feature>
<name>A0A1H3FT80_9PROT</name>
<evidence type="ECO:0000259" key="6">
    <source>
        <dbReference type="Pfam" id="PF00892"/>
    </source>
</evidence>
<evidence type="ECO:0000313" key="8">
    <source>
        <dbReference type="Proteomes" id="UP000198640"/>
    </source>
</evidence>
<feature type="transmembrane region" description="Helical" evidence="5">
    <location>
        <begin position="173"/>
        <end position="195"/>
    </location>
</feature>
<dbReference type="Proteomes" id="UP000198640">
    <property type="component" value="Unassembled WGS sequence"/>
</dbReference>
<dbReference type="GO" id="GO:0016020">
    <property type="term" value="C:membrane"/>
    <property type="evidence" value="ECO:0007669"/>
    <property type="project" value="UniProtKB-SubCell"/>
</dbReference>
<gene>
    <name evidence="7" type="ORF">SAMN05421881_101312</name>
</gene>
<dbReference type="PANTHER" id="PTHR22911">
    <property type="entry name" value="ACYL-MALONYL CONDENSING ENZYME-RELATED"/>
    <property type="match status" value="1"/>
</dbReference>
<keyword evidence="3 5" id="KW-1133">Transmembrane helix</keyword>
<feature type="transmembrane region" description="Helical" evidence="5">
    <location>
        <begin position="114"/>
        <end position="131"/>
    </location>
</feature>
<dbReference type="InterPro" id="IPR000620">
    <property type="entry name" value="EamA_dom"/>
</dbReference>
<feature type="transmembrane region" description="Helical" evidence="5">
    <location>
        <begin position="231"/>
        <end position="250"/>
    </location>
</feature>
<feature type="transmembrane region" description="Helical" evidence="5">
    <location>
        <begin position="143"/>
        <end position="161"/>
    </location>
</feature>
<reference evidence="7 8" key="1">
    <citation type="submission" date="2016-10" db="EMBL/GenBank/DDBJ databases">
        <authorList>
            <person name="de Groot N.N."/>
        </authorList>
    </citation>
    <scope>NUCLEOTIDE SEQUENCE [LARGE SCALE GENOMIC DNA]</scope>
    <source>
        <strain evidence="7 8">Nm1</strain>
    </source>
</reference>
<evidence type="ECO:0000256" key="4">
    <source>
        <dbReference type="ARBA" id="ARBA00023136"/>
    </source>
</evidence>
<evidence type="ECO:0000256" key="2">
    <source>
        <dbReference type="ARBA" id="ARBA00022692"/>
    </source>
</evidence>
<feature type="transmembrane region" description="Helical" evidence="5">
    <location>
        <begin position="64"/>
        <end position="84"/>
    </location>
</feature>
<organism evidence="7 8">
    <name type="scientific">Nitrosomonas halophila</name>
    <dbReference type="NCBI Taxonomy" id="44576"/>
    <lineage>
        <taxon>Bacteria</taxon>
        <taxon>Pseudomonadati</taxon>
        <taxon>Pseudomonadota</taxon>
        <taxon>Betaproteobacteria</taxon>
        <taxon>Nitrosomonadales</taxon>
        <taxon>Nitrosomonadaceae</taxon>
        <taxon>Nitrosomonas</taxon>
    </lineage>
</organism>
<keyword evidence="8" id="KW-1185">Reference proteome</keyword>
<sequence length="284" mass="30863">MAALWMLAAGFMFACMGVLVKLAAVYFSNTELVFYRSLVGVVATFMMMRIYSIPLATAYWKIHCWRGLSGLGGVLLFFYCILQLPLATAISLNNTWPLFLVFLAVMLLKENCNWRLALAVLLGFLGVILLLRPTLNEGQWDMALIGLGSGLFAGVAHFNVKQLSALGESDWRIVFYFALMCTVTTGAWLAFTTFSPVNTEGLMLALGVGVTATLAQLALSRAHRGSNTVVVGTLAYSSVLFAGLLDLFFWNAWLPVSAWLGMGLIVLGGLVSIRVMPAAVRKPG</sequence>
<dbReference type="SUPFAM" id="SSF103481">
    <property type="entry name" value="Multidrug resistance efflux transporter EmrE"/>
    <property type="match status" value="2"/>
</dbReference>
<dbReference type="Pfam" id="PF00892">
    <property type="entry name" value="EamA"/>
    <property type="match status" value="2"/>
</dbReference>
<dbReference type="EMBL" id="FNOY01000013">
    <property type="protein sequence ID" value="SDX94151.1"/>
    <property type="molecule type" value="Genomic_DNA"/>
</dbReference>
<feature type="domain" description="EamA" evidence="6">
    <location>
        <begin position="2"/>
        <end position="131"/>
    </location>
</feature>
<evidence type="ECO:0000256" key="5">
    <source>
        <dbReference type="SAM" id="Phobius"/>
    </source>
</evidence>
<dbReference type="PANTHER" id="PTHR22911:SF6">
    <property type="entry name" value="SOLUTE CARRIER FAMILY 35 MEMBER G1"/>
    <property type="match status" value="1"/>
</dbReference>
<feature type="transmembrane region" description="Helical" evidence="5">
    <location>
        <begin position="33"/>
        <end position="52"/>
    </location>
</feature>
<dbReference type="OrthoDB" id="8524934at2"/>
<protein>
    <submittedName>
        <fullName evidence="7">S-adenosylmethionine uptake transporter</fullName>
    </submittedName>
</protein>
<keyword evidence="4 5" id="KW-0472">Membrane</keyword>
<keyword evidence="2 5" id="KW-0812">Transmembrane</keyword>
<feature type="transmembrane region" description="Helical" evidence="5">
    <location>
        <begin position="256"/>
        <end position="276"/>
    </location>
</feature>
<feature type="transmembrane region" description="Helical" evidence="5">
    <location>
        <begin position="201"/>
        <end position="219"/>
    </location>
</feature>
<dbReference type="STRING" id="44576.SAMN05421881_101312"/>
<accession>A0A1H3FT80</accession>
<dbReference type="RefSeq" id="WP_090412682.1">
    <property type="nucleotide sequence ID" value="NZ_FNOY01000013.1"/>
</dbReference>